<dbReference type="EMBL" id="FRCL01000006">
    <property type="protein sequence ID" value="SHM69507.1"/>
    <property type="molecule type" value="Genomic_DNA"/>
</dbReference>
<dbReference type="STRING" id="178356.SAMN05216269_106101"/>
<dbReference type="PRINTS" id="PR00162">
    <property type="entry name" value="RIESKE"/>
</dbReference>
<organism evidence="7 8">
    <name type="scientific">Flavobacterium xinjiangense</name>
    <dbReference type="NCBI Taxonomy" id="178356"/>
    <lineage>
        <taxon>Bacteria</taxon>
        <taxon>Pseudomonadati</taxon>
        <taxon>Bacteroidota</taxon>
        <taxon>Flavobacteriia</taxon>
        <taxon>Flavobacteriales</taxon>
        <taxon>Flavobacteriaceae</taxon>
        <taxon>Flavobacterium</taxon>
    </lineage>
</organism>
<accession>A0A1M7KVC9</accession>
<dbReference type="InterPro" id="IPR005805">
    <property type="entry name" value="Rieske_Fe-S_prot_C"/>
</dbReference>
<dbReference type="Proteomes" id="UP000184092">
    <property type="component" value="Unassembled WGS sequence"/>
</dbReference>
<dbReference type="Pfam" id="PF00355">
    <property type="entry name" value="Rieske"/>
    <property type="match status" value="1"/>
</dbReference>
<dbReference type="OrthoDB" id="165343at2"/>
<dbReference type="AlphaFoldDB" id="A0A1M7KVC9"/>
<dbReference type="SUPFAM" id="SSF50022">
    <property type="entry name" value="ISP domain"/>
    <property type="match status" value="1"/>
</dbReference>
<dbReference type="RefSeq" id="WP_073208651.1">
    <property type="nucleotide sequence ID" value="NZ_FRCL01000006.1"/>
</dbReference>
<feature type="domain" description="Rieske" evidence="6">
    <location>
        <begin position="50"/>
        <end position="141"/>
    </location>
</feature>
<keyword evidence="2" id="KW-0479">Metal-binding</keyword>
<keyword evidence="5" id="KW-1015">Disulfide bond</keyword>
<dbReference type="Gene3D" id="2.102.10.10">
    <property type="entry name" value="Rieske [2Fe-2S] iron-sulphur domain"/>
    <property type="match status" value="1"/>
</dbReference>
<sequence>MNRKEFFSKVGFGAAAALVPACIAGLASSCSSDNSTSPSPAPAPSGVDFILDVSTGALASNGGFLVSQGIVVARTNSGTFIAVSAACTHEGTNVNYVASANDFLCPNHGAQFSSTGVVTRGPANTNLKQYNTSLTGNSLRVYS</sequence>
<name>A0A1M7KVC9_9FLAO</name>
<evidence type="ECO:0000256" key="4">
    <source>
        <dbReference type="ARBA" id="ARBA00023014"/>
    </source>
</evidence>
<dbReference type="PROSITE" id="PS51257">
    <property type="entry name" value="PROKAR_LIPOPROTEIN"/>
    <property type="match status" value="1"/>
</dbReference>
<evidence type="ECO:0000256" key="3">
    <source>
        <dbReference type="ARBA" id="ARBA00023004"/>
    </source>
</evidence>
<keyword evidence="3" id="KW-0408">Iron</keyword>
<keyword evidence="1" id="KW-0001">2Fe-2S</keyword>
<gene>
    <name evidence="7" type="ORF">SAMN05216269_106101</name>
</gene>
<dbReference type="InterPro" id="IPR017941">
    <property type="entry name" value="Rieske_2Fe-2S"/>
</dbReference>
<dbReference type="GO" id="GO:0051537">
    <property type="term" value="F:2 iron, 2 sulfur cluster binding"/>
    <property type="evidence" value="ECO:0007669"/>
    <property type="project" value="UniProtKB-KW"/>
</dbReference>
<keyword evidence="4" id="KW-0411">Iron-sulfur</keyword>
<evidence type="ECO:0000256" key="2">
    <source>
        <dbReference type="ARBA" id="ARBA00022723"/>
    </source>
</evidence>
<dbReference type="InterPro" id="IPR036922">
    <property type="entry name" value="Rieske_2Fe-2S_sf"/>
</dbReference>
<evidence type="ECO:0000256" key="1">
    <source>
        <dbReference type="ARBA" id="ARBA00022714"/>
    </source>
</evidence>
<keyword evidence="8" id="KW-1185">Reference proteome</keyword>
<evidence type="ECO:0000313" key="8">
    <source>
        <dbReference type="Proteomes" id="UP000184092"/>
    </source>
</evidence>
<dbReference type="PROSITE" id="PS51296">
    <property type="entry name" value="RIESKE"/>
    <property type="match status" value="1"/>
</dbReference>
<evidence type="ECO:0000259" key="6">
    <source>
        <dbReference type="PROSITE" id="PS51296"/>
    </source>
</evidence>
<evidence type="ECO:0000313" key="7">
    <source>
        <dbReference type="EMBL" id="SHM69507.1"/>
    </source>
</evidence>
<dbReference type="CDD" id="cd03467">
    <property type="entry name" value="Rieske"/>
    <property type="match status" value="1"/>
</dbReference>
<protein>
    <submittedName>
        <fullName evidence="7">Cytochrome b6-f complex iron-sulfur subunit</fullName>
    </submittedName>
</protein>
<dbReference type="GO" id="GO:0046872">
    <property type="term" value="F:metal ion binding"/>
    <property type="evidence" value="ECO:0007669"/>
    <property type="project" value="UniProtKB-KW"/>
</dbReference>
<reference evidence="8" key="1">
    <citation type="submission" date="2016-11" db="EMBL/GenBank/DDBJ databases">
        <authorList>
            <person name="Varghese N."/>
            <person name="Submissions S."/>
        </authorList>
    </citation>
    <scope>NUCLEOTIDE SEQUENCE [LARGE SCALE GENOMIC DNA]</scope>
    <source>
        <strain evidence="8">CGMCC 1.2749</strain>
    </source>
</reference>
<dbReference type="GO" id="GO:0016020">
    <property type="term" value="C:membrane"/>
    <property type="evidence" value="ECO:0007669"/>
    <property type="project" value="InterPro"/>
</dbReference>
<proteinExistence type="predicted"/>
<evidence type="ECO:0000256" key="5">
    <source>
        <dbReference type="ARBA" id="ARBA00023157"/>
    </source>
</evidence>